<dbReference type="AlphaFoldDB" id="A0A2V2Y8D8"/>
<feature type="non-terminal residue" evidence="4">
    <location>
        <position position="1"/>
    </location>
</feature>
<comment type="caution">
    <text evidence="4">The sequence shown here is derived from an EMBL/GenBank/DDBJ whole genome shotgun (WGS) entry which is preliminary data.</text>
</comment>
<name>A0A2V2Y8D8_9BACL</name>
<evidence type="ECO:0000256" key="1">
    <source>
        <dbReference type="SAM" id="Coils"/>
    </source>
</evidence>
<dbReference type="GO" id="GO:0004803">
    <property type="term" value="F:transposase activity"/>
    <property type="evidence" value="ECO:0007669"/>
    <property type="project" value="InterPro"/>
</dbReference>
<dbReference type="EMBL" id="QGTQ01000063">
    <property type="protein sequence ID" value="PWV87364.1"/>
    <property type="molecule type" value="Genomic_DNA"/>
</dbReference>
<evidence type="ECO:0000313" key="4">
    <source>
        <dbReference type="EMBL" id="PWV87364.1"/>
    </source>
</evidence>
<evidence type="ECO:0000313" key="5">
    <source>
        <dbReference type="Proteomes" id="UP000246635"/>
    </source>
</evidence>
<protein>
    <submittedName>
        <fullName evidence="4">Transposase IS116/IS110/IS902 family protein</fullName>
    </submittedName>
</protein>
<feature type="domain" description="Transposase IS116/IS110/IS902 C-terminal" evidence="3">
    <location>
        <begin position="329"/>
        <end position="413"/>
    </location>
</feature>
<keyword evidence="1" id="KW-0175">Coiled coil</keyword>
<dbReference type="GO" id="GO:0003677">
    <property type="term" value="F:DNA binding"/>
    <property type="evidence" value="ECO:0007669"/>
    <property type="project" value="InterPro"/>
</dbReference>
<feature type="domain" description="Transposase IS110-like N-terminal" evidence="2">
    <location>
        <begin position="60"/>
        <end position="220"/>
    </location>
</feature>
<dbReference type="PANTHER" id="PTHR33055:SF15">
    <property type="entry name" value="TRANSPOSASE-RELATED"/>
    <property type="match status" value="1"/>
</dbReference>
<keyword evidence="5" id="KW-1185">Reference proteome</keyword>
<evidence type="ECO:0000259" key="2">
    <source>
        <dbReference type="Pfam" id="PF01548"/>
    </source>
</evidence>
<dbReference type="NCBIfam" id="NF033542">
    <property type="entry name" value="transpos_IS110"/>
    <property type="match status" value="1"/>
</dbReference>
<feature type="coiled-coil region" evidence="1">
    <location>
        <begin position="296"/>
        <end position="323"/>
    </location>
</feature>
<accession>A0A2V2Y8D8</accession>
<dbReference type="InterPro" id="IPR003346">
    <property type="entry name" value="Transposase_20"/>
</dbReference>
<evidence type="ECO:0000259" key="3">
    <source>
        <dbReference type="Pfam" id="PF02371"/>
    </source>
</evidence>
<proteinExistence type="predicted"/>
<sequence>TKHSCMVLNFGFEIKRAPPYDEVVQPDNKNKRKVLLFMKFKQSDKQNQRIERISTNHLIIGIDIAKYTHVARATDYRGIERGSYLAFSNDFEGYEKLLHWMKSLMFEFNKTDVIVGVEPTGHYWLNLAFWLKEKQLELVLVNPFQVKRNKENRDNSPTKNDIKDALVIADMVKNGYYSEVYFASEQFRALRVLVTSRESLVKQVAGVINKIHRWTDMYFPEFHHVFKDPKSKTALATLVEFPHPSDICQLTVENIREGWKKHLKRNGARSTAAALIQAAKQSSALPGCEDEAKLSITLLMQQLDLFNEQLAQLEEKLESLIQCIPTSKSLLTIKGINTVTLATLYSEAGDFSRLDHGNQMLRLAGLHLSENSSGKHKGEVKLTKRGRPGLRKVLYQAVFQMVSVNPEFKALHQYNKQIKKMKGMKSLLKLCGKLARMLVAMAKGNIAYDMEKVRIA</sequence>
<dbReference type="InterPro" id="IPR002525">
    <property type="entry name" value="Transp_IS110-like_N"/>
</dbReference>
<dbReference type="PANTHER" id="PTHR33055">
    <property type="entry name" value="TRANSPOSASE FOR INSERTION SEQUENCE ELEMENT IS1111A"/>
    <property type="match status" value="1"/>
</dbReference>
<gene>
    <name evidence="4" type="ORF">DFQ01_1631</name>
</gene>
<organism evidence="4 5">
    <name type="scientific">Paenibacillus cellulosilyticus</name>
    <dbReference type="NCBI Taxonomy" id="375489"/>
    <lineage>
        <taxon>Bacteria</taxon>
        <taxon>Bacillati</taxon>
        <taxon>Bacillota</taxon>
        <taxon>Bacilli</taxon>
        <taxon>Bacillales</taxon>
        <taxon>Paenibacillaceae</taxon>
        <taxon>Paenibacillus</taxon>
    </lineage>
</organism>
<dbReference type="Pfam" id="PF01548">
    <property type="entry name" value="DEDD_Tnp_IS110"/>
    <property type="match status" value="1"/>
</dbReference>
<dbReference type="InterPro" id="IPR047650">
    <property type="entry name" value="Transpos_IS110"/>
</dbReference>
<dbReference type="Proteomes" id="UP000246635">
    <property type="component" value="Unassembled WGS sequence"/>
</dbReference>
<dbReference type="GO" id="GO:0006313">
    <property type="term" value="P:DNA transposition"/>
    <property type="evidence" value="ECO:0007669"/>
    <property type="project" value="InterPro"/>
</dbReference>
<dbReference type="RefSeq" id="WP_245946959.1">
    <property type="nucleotide sequence ID" value="NZ_QGTQ01000063.1"/>
</dbReference>
<reference evidence="4 5" key="1">
    <citation type="submission" date="2018-05" db="EMBL/GenBank/DDBJ databases">
        <title>Genomic Encyclopedia of Type Strains, Phase III (KMG-III): the genomes of soil and plant-associated and newly described type strains.</title>
        <authorList>
            <person name="Whitman W."/>
        </authorList>
    </citation>
    <scope>NUCLEOTIDE SEQUENCE [LARGE SCALE GENOMIC DNA]</scope>
    <source>
        <strain evidence="4 5">CECT 5696</strain>
    </source>
</reference>
<dbReference type="Pfam" id="PF02371">
    <property type="entry name" value="Transposase_20"/>
    <property type="match status" value="1"/>
</dbReference>